<proteinExistence type="predicted"/>
<evidence type="ECO:0000313" key="2">
    <source>
        <dbReference type="Proteomes" id="UP001521222"/>
    </source>
</evidence>
<dbReference type="EMBL" id="JAKIXB020000005">
    <property type="protein sequence ID" value="KAL1608981.1"/>
    <property type="molecule type" value="Genomic_DNA"/>
</dbReference>
<sequence length="214" mass="23768">MGTTIMQIVDDKVEHVLLVDYSTTHTFPSGDTALKEAMVADSRAVFKLVDDCCDMWTLRKSATKNAQSEAVLRERTVKVADDYAIVKRCCADYFGRQGQSKASVKGKKLLRLLEMMAIEWNSTQAEQLHNGTLKEVGCVFKSTLDRMNRKYIEAHGSLGLGEHQVWNLSLDHSYLDGLVTGLHQNRWDLTPRDICAKTEELAGIGVAWAGGTCG</sequence>
<protein>
    <submittedName>
        <fullName evidence="1">Uncharacterized protein</fullName>
    </submittedName>
</protein>
<reference evidence="1 2" key="1">
    <citation type="submission" date="2024-02" db="EMBL/GenBank/DDBJ databases">
        <title>De novo assembly and annotation of 12 fungi associated with fruit tree decline syndrome in Ontario, Canada.</title>
        <authorList>
            <person name="Sulman M."/>
            <person name="Ellouze W."/>
            <person name="Ilyukhin E."/>
        </authorList>
    </citation>
    <scope>NUCLEOTIDE SEQUENCE [LARGE SCALE GENOMIC DNA]</scope>
    <source>
        <strain evidence="1 2">M97-236</strain>
    </source>
</reference>
<accession>A0ABR3RX13</accession>
<keyword evidence="2" id="KW-1185">Reference proteome</keyword>
<gene>
    <name evidence="1" type="ORF">SLS59_002175</name>
</gene>
<dbReference type="Proteomes" id="UP001521222">
    <property type="component" value="Unassembled WGS sequence"/>
</dbReference>
<evidence type="ECO:0000313" key="1">
    <source>
        <dbReference type="EMBL" id="KAL1608981.1"/>
    </source>
</evidence>
<organism evidence="1 2">
    <name type="scientific">Nothophoma quercina</name>
    <dbReference type="NCBI Taxonomy" id="749835"/>
    <lineage>
        <taxon>Eukaryota</taxon>
        <taxon>Fungi</taxon>
        <taxon>Dikarya</taxon>
        <taxon>Ascomycota</taxon>
        <taxon>Pezizomycotina</taxon>
        <taxon>Dothideomycetes</taxon>
        <taxon>Pleosporomycetidae</taxon>
        <taxon>Pleosporales</taxon>
        <taxon>Pleosporineae</taxon>
        <taxon>Didymellaceae</taxon>
        <taxon>Nothophoma</taxon>
    </lineage>
</organism>
<comment type="caution">
    <text evidence="1">The sequence shown here is derived from an EMBL/GenBank/DDBJ whole genome shotgun (WGS) entry which is preliminary data.</text>
</comment>
<name>A0ABR3RX13_9PLEO</name>